<protein>
    <recommendedName>
        <fullName evidence="3">HK97 gp10 family phage protein</fullName>
    </recommendedName>
</protein>
<comment type="caution">
    <text evidence="1">The sequence shown here is derived from an EMBL/GenBank/DDBJ whole genome shotgun (WGS) entry which is preliminary data.</text>
</comment>
<evidence type="ECO:0000313" key="1">
    <source>
        <dbReference type="EMBL" id="OBQ73104.1"/>
    </source>
</evidence>
<proteinExistence type="predicted"/>
<dbReference type="InterPro" id="IPR010064">
    <property type="entry name" value="HK97-gp10_tail"/>
</dbReference>
<evidence type="ECO:0000313" key="2">
    <source>
        <dbReference type="Proteomes" id="UP000093737"/>
    </source>
</evidence>
<sequence length="104" mass="11055">MMKRFAPKKTGRLAASIGYGFGEAPKGASLSTAANARAAKGETGLSVTMYAGGGEAFYARFQEFGTVDMSANPFFYPGFRFGKKRAKARLGRAIRNGAKKAFGK</sequence>
<dbReference type="Proteomes" id="UP000093737">
    <property type="component" value="Unassembled WGS sequence"/>
</dbReference>
<dbReference type="AlphaFoldDB" id="A0AA91FFT6"/>
<organism evidence="1 2">
    <name type="scientific">Rhizobium loti</name>
    <name type="common">Mesorhizobium loti</name>
    <dbReference type="NCBI Taxonomy" id="381"/>
    <lineage>
        <taxon>Bacteria</taxon>
        <taxon>Pseudomonadati</taxon>
        <taxon>Pseudomonadota</taxon>
        <taxon>Alphaproteobacteria</taxon>
        <taxon>Hyphomicrobiales</taxon>
        <taxon>Phyllobacteriaceae</taxon>
        <taxon>Mesorhizobium</taxon>
    </lineage>
</organism>
<dbReference type="Pfam" id="PF04883">
    <property type="entry name" value="HK97-gp10_like"/>
    <property type="match status" value="1"/>
</dbReference>
<evidence type="ECO:0008006" key="3">
    <source>
        <dbReference type="Google" id="ProtNLM"/>
    </source>
</evidence>
<accession>A0AA91FFT6</accession>
<gene>
    <name evidence="1" type="ORF">A8145_06180</name>
</gene>
<dbReference type="EMBL" id="LYTK01000001">
    <property type="protein sequence ID" value="OBQ73104.1"/>
    <property type="molecule type" value="Genomic_DNA"/>
</dbReference>
<reference evidence="1 2" key="1">
    <citation type="submission" date="2016-05" db="EMBL/GenBank/DDBJ databases">
        <authorList>
            <person name="Ramsay J.P."/>
        </authorList>
    </citation>
    <scope>NUCLEOTIDE SEQUENCE [LARGE SCALE GENOMIC DNA]</scope>
    <source>
        <strain evidence="1 2">NZP2042</strain>
    </source>
</reference>
<name>A0AA91FFT6_RHILI</name>
<dbReference type="NCBIfam" id="TIGR01725">
    <property type="entry name" value="phge_HK97_gp10"/>
    <property type="match status" value="1"/>
</dbReference>